<dbReference type="InterPro" id="IPR000032">
    <property type="entry name" value="HPr-like"/>
</dbReference>
<feature type="domain" description="HPr" evidence="6">
    <location>
        <begin position="1"/>
        <end position="89"/>
    </location>
</feature>
<dbReference type="EMBL" id="MWQY01000007">
    <property type="protein sequence ID" value="ORC35868.1"/>
    <property type="molecule type" value="Genomic_DNA"/>
</dbReference>
<dbReference type="Pfam" id="PF00381">
    <property type="entry name" value="PTS-HPr"/>
    <property type="match status" value="1"/>
</dbReference>
<evidence type="ECO:0000313" key="8">
    <source>
        <dbReference type="Proteomes" id="UP000192343"/>
    </source>
</evidence>
<dbReference type="PROSITE" id="PS51350">
    <property type="entry name" value="PTS_HPR_DOM"/>
    <property type="match status" value="1"/>
</dbReference>
<comment type="caution">
    <text evidence="7">The sequence shown here is derived from an EMBL/GenBank/DDBJ whole genome shotgun (WGS) entry which is preliminary data.</text>
</comment>
<dbReference type="AlphaFoldDB" id="A0A1Y1RYY2"/>
<keyword evidence="8" id="KW-1185">Reference proteome</keyword>
<organism evidence="7 8">
    <name type="scientific">Marispirochaeta aestuarii</name>
    <dbReference type="NCBI Taxonomy" id="1963862"/>
    <lineage>
        <taxon>Bacteria</taxon>
        <taxon>Pseudomonadati</taxon>
        <taxon>Spirochaetota</taxon>
        <taxon>Spirochaetia</taxon>
        <taxon>Spirochaetales</taxon>
        <taxon>Spirochaetaceae</taxon>
        <taxon>Marispirochaeta</taxon>
    </lineage>
</organism>
<protein>
    <recommendedName>
        <fullName evidence="2">Phosphocarrier protein HPr</fullName>
    </recommendedName>
    <alternativeName>
        <fullName evidence="5">Histidine-containing protein</fullName>
    </alternativeName>
</protein>
<evidence type="ECO:0000256" key="3">
    <source>
        <dbReference type="ARBA" id="ARBA00022448"/>
    </source>
</evidence>
<dbReference type="Gene3D" id="3.30.1340.10">
    <property type="entry name" value="HPr-like"/>
    <property type="match status" value="1"/>
</dbReference>
<dbReference type="PANTHER" id="PTHR33705">
    <property type="entry name" value="PHOSPHOCARRIER PROTEIN HPR"/>
    <property type="match status" value="1"/>
</dbReference>
<dbReference type="InterPro" id="IPR001020">
    <property type="entry name" value="PTS_HPr_His_P_site"/>
</dbReference>
<evidence type="ECO:0000256" key="2">
    <source>
        <dbReference type="ARBA" id="ARBA00020422"/>
    </source>
</evidence>
<dbReference type="Proteomes" id="UP000192343">
    <property type="component" value="Unassembled WGS sequence"/>
</dbReference>
<dbReference type="PROSITE" id="PS00369">
    <property type="entry name" value="PTS_HPR_HIS"/>
    <property type="match status" value="1"/>
</dbReference>
<dbReference type="InterPro" id="IPR050399">
    <property type="entry name" value="HPr"/>
</dbReference>
<evidence type="ECO:0000313" key="7">
    <source>
        <dbReference type="EMBL" id="ORC35868.1"/>
    </source>
</evidence>
<dbReference type="InterPro" id="IPR035895">
    <property type="entry name" value="HPr-like_sf"/>
</dbReference>
<proteinExistence type="predicted"/>
<dbReference type="PRINTS" id="PR00107">
    <property type="entry name" value="PHOSPHOCPHPR"/>
</dbReference>
<dbReference type="PANTHER" id="PTHR33705:SF1">
    <property type="entry name" value="PHOSPHOCARRIER PROTEIN HPR"/>
    <property type="match status" value="1"/>
</dbReference>
<dbReference type="NCBIfam" id="TIGR01003">
    <property type="entry name" value="PTS_HPr_family"/>
    <property type="match status" value="1"/>
</dbReference>
<dbReference type="STRING" id="1963862.B4O97_07300"/>
<sequence length="89" mass="9759">MLKGNLVVTNEEGLHTRPANRFVKEVRKFESQVVLKRNGKEAPGKSLVKLMKLGIVQGDEVTLICEGPDEKEAFEALTGLLQPEGAPQC</sequence>
<evidence type="ECO:0000256" key="5">
    <source>
        <dbReference type="ARBA" id="ARBA00033055"/>
    </source>
</evidence>
<dbReference type="SUPFAM" id="SSF55594">
    <property type="entry name" value="HPr-like"/>
    <property type="match status" value="1"/>
</dbReference>
<keyword evidence="3" id="KW-0813">Transport</keyword>
<name>A0A1Y1RYY2_9SPIO</name>
<dbReference type="CDD" id="cd00367">
    <property type="entry name" value="PTS-HPr_like"/>
    <property type="match status" value="1"/>
</dbReference>
<dbReference type="RefSeq" id="WP_083049627.1">
    <property type="nucleotide sequence ID" value="NZ_CAXXQO010000003.1"/>
</dbReference>
<reference evidence="7 8" key="1">
    <citation type="submission" date="2017-03" db="EMBL/GenBank/DDBJ databases">
        <title>Draft Genome sequence of Marispirochaeta sp. strain JC444.</title>
        <authorList>
            <person name="Shivani Y."/>
            <person name="Subhash Y."/>
            <person name="Sasikala C."/>
            <person name="Ramana C."/>
        </authorList>
    </citation>
    <scope>NUCLEOTIDE SEQUENCE [LARGE SCALE GENOMIC DNA]</scope>
    <source>
        <strain evidence="7 8">JC444</strain>
    </source>
</reference>
<keyword evidence="4" id="KW-0762">Sugar transport</keyword>
<evidence type="ECO:0000256" key="1">
    <source>
        <dbReference type="ARBA" id="ARBA00003681"/>
    </source>
</evidence>
<evidence type="ECO:0000256" key="4">
    <source>
        <dbReference type="ARBA" id="ARBA00022597"/>
    </source>
</evidence>
<evidence type="ECO:0000259" key="6">
    <source>
        <dbReference type="PROSITE" id="PS51350"/>
    </source>
</evidence>
<accession>A0A1Y1RYY2</accession>
<dbReference type="OrthoDB" id="350754at2"/>
<gene>
    <name evidence="7" type="ORF">B4O97_07300</name>
</gene>
<comment type="function">
    <text evidence="1">General (non sugar-specific) component of the phosphoenolpyruvate-dependent sugar phosphotransferase system (sugar PTS). This major carbohydrate active-transport system catalyzes the phosphorylation of incoming sugar substrates concomitantly with their translocation across the cell membrane. The phosphoryl group from phosphoenolpyruvate (PEP) is transferred to the phosphoryl carrier protein HPr by enzyme I. Phospho-HPr then transfers it to the PTS EIIA domain.</text>
</comment>